<dbReference type="InterPro" id="IPR002078">
    <property type="entry name" value="Sigma_54_int"/>
</dbReference>
<evidence type="ECO:0000313" key="8">
    <source>
        <dbReference type="EMBL" id="GLC29685.1"/>
    </source>
</evidence>
<evidence type="ECO:0000259" key="6">
    <source>
        <dbReference type="PROSITE" id="PS51096"/>
    </source>
</evidence>
<dbReference type="PANTHER" id="PTHR32071">
    <property type="entry name" value="TRANSCRIPTIONAL REGULATORY PROTEIN"/>
    <property type="match status" value="1"/>
</dbReference>
<dbReference type="SUPFAM" id="SSF53062">
    <property type="entry name" value="PTS system fructose IIA component-like"/>
    <property type="match status" value="1"/>
</dbReference>
<dbReference type="Proteomes" id="UP001208567">
    <property type="component" value="Unassembled WGS sequence"/>
</dbReference>
<keyword evidence="4" id="KW-0238">DNA-binding</keyword>
<dbReference type="Gene3D" id="3.40.50.300">
    <property type="entry name" value="P-loop containing nucleotide triphosphate hydrolases"/>
    <property type="match status" value="1"/>
</dbReference>
<feature type="domain" description="PTS EIIA type-4" evidence="6">
    <location>
        <begin position="546"/>
        <end position="683"/>
    </location>
</feature>
<dbReference type="InterPro" id="IPR036390">
    <property type="entry name" value="WH_DNA-bd_sf"/>
</dbReference>
<dbReference type="InterPro" id="IPR036662">
    <property type="entry name" value="PTS_EIIA_man-typ_sf"/>
</dbReference>
<evidence type="ECO:0000259" key="5">
    <source>
        <dbReference type="PROSITE" id="PS50045"/>
    </source>
</evidence>
<keyword evidence="2" id="KW-0547">Nucleotide-binding</keyword>
<dbReference type="CDD" id="cd00009">
    <property type="entry name" value="AAA"/>
    <property type="match status" value="1"/>
</dbReference>
<dbReference type="RefSeq" id="WP_264848973.1">
    <property type="nucleotide sequence ID" value="NZ_BRXR01000001.1"/>
</dbReference>
<dbReference type="SMART" id="SM00382">
    <property type="entry name" value="AAA"/>
    <property type="match status" value="1"/>
</dbReference>
<evidence type="ECO:0000259" key="7">
    <source>
        <dbReference type="PROSITE" id="PS51372"/>
    </source>
</evidence>
<dbReference type="InterPro" id="IPR011608">
    <property type="entry name" value="PRD"/>
</dbReference>
<dbReference type="Pfam" id="PF03610">
    <property type="entry name" value="EIIA-man"/>
    <property type="match status" value="1"/>
</dbReference>
<dbReference type="Gene3D" id="1.10.1790.10">
    <property type="entry name" value="PRD domain"/>
    <property type="match status" value="2"/>
</dbReference>
<dbReference type="PROSITE" id="PS50045">
    <property type="entry name" value="SIGMA54_INTERACT_4"/>
    <property type="match status" value="1"/>
</dbReference>
<feature type="domain" description="Sigma-54 factor interaction" evidence="5">
    <location>
        <begin position="92"/>
        <end position="325"/>
    </location>
</feature>
<dbReference type="PANTHER" id="PTHR32071:SF38">
    <property type="entry name" value="PSP OPERON TRANSCRIPTIONAL ACTIVATOR"/>
    <property type="match status" value="1"/>
</dbReference>
<dbReference type="InterPro" id="IPR036634">
    <property type="entry name" value="PRD_sf"/>
</dbReference>
<dbReference type="InterPro" id="IPR027417">
    <property type="entry name" value="P-loop_NTPase"/>
</dbReference>
<dbReference type="Gene3D" id="1.10.8.60">
    <property type="match status" value="1"/>
</dbReference>
<comment type="caution">
    <text evidence="8">The sequence shown here is derived from an EMBL/GenBank/DDBJ whole genome shotgun (WGS) entry which is preliminary data.</text>
</comment>
<dbReference type="PROSITE" id="PS51372">
    <property type="entry name" value="PRD_2"/>
    <property type="match status" value="2"/>
</dbReference>
<feature type="domain" description="PRD" evidence="7">
    <location>
        <begin position="441"/>
        <end position="546"/>
    </location>
</feature>
<dbReference type="SUPFAM" id="SSF52540">
    <property type="entry name" value="P-loop containing nucleoside triphosphate hydrolases"/>
    <property type="match status" value="1"/>
</dbReference>
<evidence type="ECO:0000313" key="9">
    <source>
        <dbReference type="Proteomes" id="UP001208567"/>
    </source>
</evidence>
<dbReference type="EMBL" id="BRXR01000001">
    <property type="protein sequence ID" value="GLC29685.1"/>
    <property type="molecule type" value="Genomic_DNA"/>
</dbReference>
<evidence type="ECO:0000256" key="4">
    <source>
        <dbReference type="ARBA" id="ARBA00023125"/>
    </source>
</evidence>
<keyword evidence="1" id="KW-0808">Transferase</keyword>
<proteinExistence type="predicted"/>
<dbReference type="SUPFAM" id="SSF46785">
    <property type="entry name" value="Winged helix' DNA-binding domain"/>
    <property type="match status" value="1"/>
</dbReference>
<feature type="domain" description="PRD" evidence="7">
    <location>
        <begin position="791"/>
        <end position="890"/>
    </location>
</feature>
<dbReference type="InterPro" id="IPR003593">
    <property type="entry name" value="AAA+_ATPase"/>
</dbReference>
<dbReference type="PROSITE" id="PS51096">
    <property type="entry name" value="PTS_EIIA_TYPE_4"/>
    <property type="match status" value="1"/>
</dbReference>
<sequence length="890" mass="101778">MKIEIVYNTLREQCSKQLREQGSVLGISTEYLGGLLNMKRTNVARELGKLVREGVVSKSEGRPVLYYVNDLNNSDKIEGKELQEKSSIFEIIIGKDSSLKHPIALAKAAIVYPPRGLHTLIVGETGVGKSYFAKCMFKYALEINKIKDSFSFAVFNCADYANNPQLLVAHLFGVKKGAYTGASEDREGIIEKARDGILFLDEVHRLPAEGQEMLFTLIDEGKYIPLGSTKEISISTMIICATTENIESSLLKTFKRRIPVTISLPSLRERTVDERVSLIENFFEEESKRIGKKVEVEEDAFIALLNYECPNNIGELKSHIQIACAKAFLRTMFTEHRVKIKLEDFSDEVRAGLLVSKKVSTKDLKLKISSSIELNNEGVEDKYSLSGNLYEFIETRTEKLKKKGLQEEEIKNKISNEVENFINNYLSRMKNHSREDDIKRIVNNDLYDFLNNFMYLAEYKLKRKISKNTFLGLLVHIDTFLGRIREGRIIENPKIDEIRRKYPEEFKMAMKLCEKLEQKYEVTVPMDEIGFITMFFAADIKETEGRVAVIVAMHGNSTASSMAEVTNQLLNTNHATGFDMPLSMKPETALHKIEELIKEKQEGVGAILLVDMGSLKFFDKIIKSSTGIEVNAVDMVTTAIVIEATRKALMNQSLEEIVKSVDFESRYLGSFMGEPVKQKKEVIITACSTGEGTAQKLKEIIYSKFSKDKYEVINLSIKDKEEFKKAIENIRKDTNIVSIISAFDLKIDGIDYIPMDKFFKEFMGEDFEEHINDEKLIRNIKSIYMDYLELEHADYIVNSFMEIISTIKYVFEIHLDSEKLNGLLMHFGCLVQRLINREERDKCRNLDLILARHQDIYIYLKDGLRDLESTLEIEFDSNDLGNIVEILINL</sequence>
<evidence type="ECO:0000256" key="1">
    <source>
        <dbReference type="ARBA" id="ARBA00022679"/>
    </source>
</evidence>
<dbReference type="InterPro" id="IPR004701">
    <property type="entry name" value="PTS_EIIA_man-typ"/>
</dbReference>
<dbReference type="Gene3D" id="3.40.50.510">
    <property type="entry name" value="Phosphotransferase system, mannose-type IIA component"/>
    <property type="match status" value="1"/>
</dbReference>
<evidence type="ECO:0000256" key="2">
    <source>
        <dbReference type="ARBA" id="ARBA00022741"/>
    </source>
</evidence>
<dbReference type="SUPFAM" id="SSF63520">
    <property type="entry name" value="PTS-regulatory domain, PRD"/>
    <property type="match status" value="2"/>
</dbReference>
<keyword evidence="9" id="KW-1185">Reference proteome</keyword>
<dbReference type="Pfam" id="PF00158">
    <property type="entry name" value="Sigma54_activat"/>
    <property type="match status" value="1"/>
</dbReference>
<protein>
    <submittedName>
        <fullName evidence="8">ATPase AAA</fullName>
    </submittedName>
</protein>
<dbReference type="Pfam" id="PF00874">
    <property type="entry name" value="PRD"/>
    <property type="match status" value="2"/>
</dbReference>
<organism evidence="8 9">
    <name type="scientific">Clostridium omnivorum</name>
    <dbReference type="NCBI Taxonomy" id="1604902"/>
    <lineage>
        <taxon>Bacteria</taxon>
        <taxon>Bacillati</taxon>
        <taxon>Bacillota</taxon>
        <taxon>Clostridia</taxon>
        <taxon>Eubacteriales</taxon>
        <taxon>Clostridiaceae</taxon>
        <taxon>Clostridium</taxon>
    </lineage>
</organism>
<evidence type="ECO:0000256" key="3">
    <source>
        <dbReference type="ARBA" id="ARBA00022840"/>
    </source>
</evidence>
<reference evidence="8 9" key="1">
    <citation type="journal article" date="2024" name="Int. J. Syst. Evol. Microbiol.">
        <title>Clostridium omnivorum sp. nov., isolated from anoxic soil under the treatment of reductive soil disinfestation.</title>
        <authorList>
            <person name="Ueki A."/>
            <person name="Tonouchi A."/>
            <person name="Kaku N."/>
            <person name="Honma S."/>
            <person name="Ueki K."/>
        </authorList>
    </citation>
    <scope>NUCLEOTIDE SEQUENCE [LARGE SCALE GENOMIC DNA]</scope>
    <source>
        <strain evidence="8 9">E14</strain>
    </source>
</reference>
<gene>
    <name evidence="8" type="ORF">bsdE14_10950</name>
</gene>
<keyword evidence="3" id="KW-0067">ATP-binding</keyword>
<accession>A0ABQ5N397</accession>
<name>A0ABQ5N397_9CLOT</name>